<proteinExistence type="predicted"/>
<keyword evidence="4" id="KW-1185">Reference proteome</keyword>
<dbReference type="Proteomes" id="UP001163046">
    <property type="component" value="Unassembled WGS sequence"/>
</dbReference>
<evidence type="ECO:0000313" key="4">
    <source>
        <dbReference type="Proteomes" id="UP001163046"/>
    </source>
</evidence>
<feature type="chain" id="PRO_5040884242" description="Apple domain-containing protein" evidence="2">
    <location>
        <begin position="19"/>
        <end position="141"/>
    </location>
</feature>
<gene>
    <name evidence="3" type="ORF">OS493_027937</name>
</gene>
<dbReference type="AlphaFoldDB" id="A0A9W9YKT2"/>
<reference evidence="3" key="1">
    <citation type="submission" date="2023-01" db="EMBL/GenBank/DDBJ databases">
        <title>Genome assembly of the deep-sea coral Lophelia pertusa.</title>
        <authorList>
            <person name="Herrera S."/>
            <person name="Cordes E."/>
        </authorList>
    </citation>
    <scope>NUCLEOTIDE SEQUENCE</scope>
    <source>
        <strain evidence="3">USNM1676648</strain>
        <tissue evidence="3">Polyp</tissue>
    </source>
</reference>
<feature type="region of interest" description="Disordered" evidence="1">
    <location>
        <begin position="119"/>
        <end position="141"/>
    </location>
</feature>
<dbReference type="EMBL" id="MU827327">
    <property type="protein sequence ID" value="KAJ7355145.1"/>
    <property type="molecule type" value="Genomic_DNA"/>
</dbReference>
<organism evidence="3 4">
    <name type="scientific">Desmophyllum pertusum</name>
    <dbReference type="NCBI Taxonomy" id="174260"/>
    <lineage>
        <taxon>Eukaryota</taxon>
        <taxon>Metazoa</taxon>
        <taxon>Cnidaria</taxon>
        <taxon>Anthozoa</taxon>
        <taxon>Hexacorallia</taxon>
        <taxon>Scleractinia</taxon>
        <taxon>Caryophylliina</taxon>
        <taxon>Caryophylliidae</taxon>
        <taxon>Desmophyllum</taxon>
    </lineage>
</organism>
<comment type="caution">
    <text evidence="3">The sequence shown here is derived from an EMBL/GenBank/DDBJ whole genome shotgun (WGS) entry which is preliminary data.</text>
</comment>
<accession>A0A9W9YKT2</accession>
<dbReference type="OrthoDB" id="5950456at2759"/>
<evidence type="ECO:0000313" key="3">
    <source>
        <dbReference type="EMBL" id="KAJ7355145.1"/>
    </source>
</evidence>
<evidence type="ECO:0000256" key="1">
    <source>
        <dbReference type="SAM" id="MobiDB-lite"/>
    </source>
</evidence>
<protein>
    <recommendedName>
        <fullName evidence="5">Apple domain-containing protein</fullName>
    </recommendedName>
</protein>
<feature type="signal peptide" evidence="2">
    <location>
        <begin position="1"/>
        <end position="18"/>
    </location>
</feature>
<sequence length="141" mass="15762">MKDLECVLYFAILLGVVGEKISCGSKLAIQRHENNRFAVFRKVKEGKALEGHVITTYLVYSELDCLQKCLLCDKCVSFNVQLLSSGSRRHACELNDVTRLSSGHALTFRDGFSYNEPIMLPNEEQDNPQGRHFPAVSPAQG</sequence>
<keyword evidence="2" id="KW-0732">Signal</keyword>
<evidence type="ECO:0000256" key="2">
    <source>
        <dbReference type="SAM" id="SignalP"/>
    </source>
</evidence>
<name>A0A9W9YKT2_9CNID</name>
<evidence type="ECO:0008006" key="5">
    <source>
        <dbReference type="Google" id="ProtNLM"/>
    </source>
</evidence>